<dbReference type="HOGENOM" id="CLU_106692_1_1_0"/>
<dbReference type="Gene3D" id="3.90.79.10">
    <property type="entry name" value="Nucleoside Triphosphate Pyrophosphohydrolase"/>
    <property type="match status" value="1"/>
</dbReference>
<sequence>MELLAEIKEPDLILAEVREYREAARAVLFDERGLIPLLYVSKYRFHKLPGGGIEPGENRVEALIREAREEVGSAVEITGELGKVVEYRAADFQQTSYCFTGKILSKGTPDFTEREIAHGFQLVWMSLEEAIATVNQDKALNREGWFIRQRDLVFLTACKNGKDKRQGC</sequence>
<reference evidence="4" key="1">
    <citation type="journal article" date="2015" name="PeerJ">
        <title>First genomic representation of candidate bacterial phylum KSB3 points to enhanced environmental sensing as a trigger of wastewater bulking.</title>
        <authorList>
            <person name="Sekiguchi Y."/>
            <person name="Ohashi A."/>
            <person name="Parks D.H."/>
            <person name="Yamauchi T."/>
            <person name="Tyson G.W."/>
            <person name="Hugenholtz P."/>
        </authorList>
    </citation>
    <scope>NUCLEOTIDE SEQUENCE [LARGE SCALE GENOMIC DNA]</scope>
</reference>
<evidence type="ECO:0000313" key="4">
    <source>
        <dbReference type="EMBL" id="GAK53504.1"/>
    </source>
</evidence>
<accession>A0A0S6W186</accession>
<dbReference type="Proteomes" id="UP000030700">
    <property type="component" value="Unassembled WGS sequence"/>
</dbReference>
<dbReference type="Pfam" id="PF00293">
    <property type="entry name" value="NUDIX"/>
    <property type="match status" value="1"/>
</dbReference>
<dbReference type="InterPro" id="IPR015797">
    <property type="entry name" value="NUDIX_hydrolase-like_dom_sf"/>
</dbReference>
<dbReference type="PANTHER" id="PTHR43046">
    <property type="entry name" value="GDP-MANNOSE MANNOSYL HYDROLASE"/>
    <property type="match status" value="1"/>
</dbReference>
<dbReference type="SUPFAM" id="SSF55811">
    <property type="entry name" value="Nudix"/>
    <property type="match status" value="1"/>
</dbReference>
<evidence type="ECO:0000259" key="3">
    <source>
        <dbReference type="PROSITE" id="PS51462"/>
    </source>
</evidence>
<gene>
    <name evidence="4" type="ORF">U14_04769</name>
</gene>
<evidence type="ECO:0000256" key="1">
    <source>
        <dbReference type="ARBA" id="ARBA00001946"/>
    </source>
</evidence>
<evidence type="ECO:0000313" key="5">
    <source>
        <dbReference type="Proteomes" id="UP000030700"/>
    </source>
</evidence>
<feature type="domain" description="Nudix hydrolase" evidence="3">
    <location>
        <begin position="19"/>
        <end position="154"/>
    </location>
</feature>
<keyword evidence="2" id="KW-0378">Hydrolase</keyword>
<organism evidence="4">
    <name type="scientific">Candidatus Moduliflexus flocculans</name>
    <dbReference type="NCBI Taxonomy" id="1499966"/>
    <lineage>
        <taxon>Bacteria</taxon>
        <taxon>Candidatus Moduliflexota</taxon>
        <taxon>Candidatus Moduliflexia</taxon>
        <taxon>Candidatus Moduliflexales</taxon>
        <taxon>Candidatus Moduliflexaceae</taxon>
    </lineage>
</organism>
<evidence type="ECO:0000256" key="2">
    <source>
        <dbReference type="ARBA" id="ARBA00022801"/>
    </source>
</evidence>
<comment type="cofactor">
    <cofactor evidence="1">
        <name>Mg(2+)</name>
        <dbReference type="ChEBI" id="CHEBI:18420"/>
    </cofactor>
</comment>
<dbReference type="PROSITE" id="PS51462">
    <property type="entry name" value="NUDIX"/>
    <property type="match status" value="1"/>
</dbReference>
<dbReference type="InterPro" id="IPR000086">
    <property type="entry name" value="NUDIX_hydrolase_dom"/>
</dbReference>
<dbReference type="EMBL" id="DF820459">
    <property type="protein sequence ID" value="GAK53504.1"/>
    <property type="molecule type" value="Genomic_DNA"/>
</dbReference>
<dbReference type="AlphaFoldDB" id="A0A0S6W186"/>
<dbReference type="PROSITE" id="PS00893">
    <property type="entry name" value="NUDIX_BOX"/>
    <property type="match status" value="1"/>
</dbReference>
<name>A0A0S6W186_9BACT</name>
<dbReference type="GO" id="GO:0016787">
    <property type="term" value="F:hydrolase activity"/>
    <property type="evidence" value="ECO:0007669"/>
    <property type="project" value="UniProtKB-KW"/>
</dbReference>
<protein>
    <submittedName>
        <fullName evidence="4">NUDIX domain-containing protein</fullName>
    </submittedName>
</protein>
<dbReference type="STRING" id="1499966.U14_04769"/>
<keyword evidence="5" id="KW-1185">Reference proteome</keyword>
<proteinExistence type="predicted"/>
<dbReference type="InterPro" id="IPR020084">
    <property type="entry name" value="NUDIX_hydrolase_CS"/>
</dbReference>
<dbReference type="PANTHER" id="PTHR43046:SF15">
    <property type="entry name" value="MUTT_NUDIX FAMILY PROTEIN"/>
    <property type="match status" value="1"/>
</dbReference>